<comment type="similarity">
    <text evidence="1">Belongs to the CdaR family.</text>
</comment>
<evidence type="ECO:0000259" key="2">
    <source>
        <dbReference type="Pfam" id="PF13556"/>
    </source>
</evidence>
<dbReference type="InterPro" id="IPR041522">
    <property type="entry name" value="CdaR_GGDEF"/>
</dbReference>
<dbReference type="Gene3D" id="1.10.10.2840">
    <property type="entry name" value="PucR C-terminal helix-turn-helix domain"/>
    <property type="match status" value="1"/>
</dbReference>
<gene>
    <name evidence="4" type="ORF">ACFPM7_21375</name>
</gene>
<organism evidence="4 5">
    <name type="scientific">Actinokineospora guangxiensis</name>
    <dbReference type="NCBI Taxonomy" id="1490288"/>
    <lineage>
        <taxon>Bacteria</taxon>
        <taxon>Bacillati</taxon>
        <taxon>Actinomycetota</taxon>
        <taxon>Actinomycetes</taxon>
        <taxon>Pseudonocardiales</taxon>
        <taxon>Pseudonocardiaceae</taxon>
        <taxon>Actinokineospora</taxon>
    </lineage>
</organism>
<dbReference type="RefSeq" id="WP_378249462.1">
    <property type="nucleotide sequence ID" value="NZ_JBHSKF010000012.1"/>
</dbReference>
<dbReference type="InterPro" id="IPR025736">
    <property type="entry name" value="PucR_C-HTH_dom"/>
</dbReference>
<name>A0ABW0EUN8_9PSEU</name>
<dbReference type="PANTHER" id="PTHR33744:SF1">
    <property type="entry name" value="DNA-BINDING TRANSCRIPTIONAL ACTIVATOR ADER"/>
    <property type="match status" value="1"/>
</dbReference>
<feature type="domain" description="PucR C-terminal helix-turn-helix" evidence="2">
    <location>
        <begin position="458"/>
        <end position="516"/>
    </location>
</feature>
<keyword evidence="5" id="KW-1185">Reference proteome</keyword>
<dbReference type="Pfam" id="PF13556">
    <property type="entry name" value="HTH_30"/>
    <property type="match status" value="1"/>
</dbReference>
<accession>A0ABW0EUN8</accession>
<evidence type="ECO:0000256" key="1">
    <source>
        <dbReference type="ARBA" id="ARBA00006754"/>
    </source>
</evidence>
<dbReference type="InterPro" id="IPR051448">
    <property type="entry name" value="CdaR-like_regulators"/>
</dbReference>
<evidence type="ECO:0000313" key="4">
    <source>
        <dbReference type="EMBL" id="MFC5289611.1"/>
    </source>
</evidence>
<protein>
    <submittedName>
        <fullName evidence="4">Helix-turn-helix domain-containing protein</fullName>
    </submittedName>
</protein>
<dbReference type="InterPro" id="IPR042070">
    <property type="entry name" value="PucR_C-HTH_sf"/>
</dbReference>
<evidence type="ECO:0000313" key="5">
    <source>
        <dbReference type="Proteomes" id="UP001596157"/>
    </source>
</evidence>
<dbReference type="EMBL" id="JBHSKF010000012">
    <property type="protein sequence ID" value="MFC5289611.1"/>
    <property type="molecule type" value="Genomic_DNA"/>
</dbReference>
<sequence length="536" mass="55520">MPVMLSRLVSVGFFPGAALIAPDGGCATPVGSVISPAGPLAVAGVRPGALAVFDRSGLRAEEAVTDVAIRLAEQRRAAGLLVQRPPGGLASATLELAEAVRVALVLVEQDEPVRLVPAMDRFVRASDDADAGVLGVIAHQLRSTRATPEEMVDVIGHALHRPVALVDLEARVLAGVLTEQARACLADSVPRGAVSPRPWVRSAGEEVLVAQPVQLSNGGPANLWLVASAPVAPPSAVQITSQALGLAAWALVAHLASSALRVERRAGHRERLLARLLAAAEAPPRAVLEQATAAGWGLGGWHTGVHVALRSARRTDPAAVVGRLGAALAAHGVAADPVGDGAGWSLWTTDSSPPDPEADTGLVAALHDVLADLERENGGLRLCAGVGGARPGTAGLRESLREARQAALLAKARDGAVERVGTSGVKRLLADRYVTDVQLTLSRQLLLPLVDADGTGLLTTTLSAYLDSNCSTSATAAALGVHRNTVLQRLERIRGLLGVDFAVADDRLALHLAVRVVRGRLEQREPGDHQAARLHA</sequence>
<evidence type="ECO:0000259" key="3">
    <source>
        <dbReference type="Pfam" id="PF17853"/>
    </source>
</evidence>
<proteinExistence type="inferred from homology"/>
<dbReference type="Pfam" id="PF17853">
    <property type="entry name" value="GGDEF_2"/>
    <property type="match status" value="1"/>
</dbReference>
<dbReference type="Proteomes" id="UP001596157">
    <property type="component" value="Unassembled WGS sequence"/>
</dbReference>
<reference evidence="5" key="1">
    <citation type="journal article" date="2019" name="Int. J. Syst. Evol. Microbiol.">
        <title>The Global Catalogue of Microorganisms (GCM) 10K type strain sequencing project: providing services to taxonomists for standard genome sequencing and annotation.</title>
        <authorList>
            <consortium name="The Broad Institute Genomics Platform"/>
            <consortium name="The Broad Institute Genome Sequencing Center for Infectious Disease"/>
            <person name="Wu L."/>
            <person name="Ma J."/>
        </authorList>
    </citation>
    <scope>NUCLEOTIDE SEQUENCE [LARGE SCALE GENOMIC DNA]</scope>
    <source>
        <strain evidence="5">CCUG 59778</strain>
    </source>
</reference>
<comment type="caution">
    <text evidence="4">The sequence shown here is derived from an EMBL/GenBank/DDBJ whole genome shotgun (WGS) entry which is preliminary data.</text>
</comment>
<feature type="domain" description="CdaR GGDEF-like" evidence="3">
    <location>
        <begin position="283"/>
        <end position="407"/>
    </location>
</feature>
<dbReference type="PANTHER" id="PTHR33744">
    <property type="entry name" value="CARBOHYDRATE DIACID REGULATOR"/>
    <property type="match status" value="1"/>
</dbReference>